<evidence type="ECO:0000256" key="1">
    <source>
        <dbReference type="ARBA" id="ARBA00004325"/>
    </source>
</evidence>
<evidence type="ECO:0000256" key="2">
    <source>
        <dbReference type="ARBA" id="ARBA00022692"/>
    </source>
</evidence>
<dbReference type="EMBL" id="MG680942">
    <property type="protein sequence ID" value="AVM81222.1"/>
    <property type="molecule type" value="Genomic_DNA"/>
</dbReference>
<organism evidence="9">
    <name type="scientific">Cryptomonas curvata</name>
    <dbReference type="NCBI Taxonomy" id="233186"/>
    <lineage>
        <taxon>Eukaryota</taxon>
        <taxon>Cryptophyceae</taxon>
        <taxon>Cryptomonadales</taxon>
        <taxon>Cryptomonadaceae</taxon>
        <taxon>Cryptomonas</taxon>
    </lineage>
</organism>
<dbReference type="AlphaFoldDB" id="A0A2P1G8D9"/>
<dbReference type="GO" id="GO:0031966">
    <property type="term" value="C:mitochondrial membrane"/>
    <property type="evidence" value="ECO:0007669"/>
    <property type="project" value="UniProtKB-SubCell"/>
</dbReference>
<accession>A0A2P1G8D9</accession>
<evidence type="ECO:0000256" key="4">
    <source>
        <dbReference type="ARBA" id="ARBA00023128"/>
    </source>
</evidence>
<keyword evidence="4 9" id="KW-0496">Mitochondrion</keyword>
<dbReference type="GeneID" id="36496270"/>
<evidence type="ECO:0000256" key="3">
    <source>
        <dbReference type="ARBA" id="ARBA00022989"/>
    </source>
</evidence>
<evidence type="ECO:0000256" key="5">
    <source>
        <dbReference type="ARBA" id="ARBA00023136"/>
    </source>
</evidence>
<evidence type="ECO:0000256" key="7">
    <source>
        <dbReference type="SAM" id="Phobius"/>
    </source>
</evidence>
<reference evidence="9" key="1">
    <citation type="submission" date="2017-12" db="EMBL/GenBank/DDBJ databases">
        <title>Comparative mitochondrial genomics of cryptophyte algae: gene shuffling and dynamic mobile genetic elements.</title>
        <authorList>
            <person name="Kim J.I."/>
            <person name="Yoon H.S."/>
            <person name="Yi G."/>
            <person name="Shin W."/>
            <person name="Archibald J.M."/>
        </authorList>
    </citation>
    <scope>NUCLEOTIDE SEQUENCE</scope>
    <source>
        <strain evidence="9">FBCC300012D</strain>
    </source>
</reference>
<dbReference type="GO" id="GO:0006754">
    <property type="term" value="P:ATP biosynthetic process"/>
    <property type="evidence" value="ECO:0007669"/>
    <property type="project" value="UniProtKB-KW"/>
</dbReference>
<keyword evidence="3 7" id="KW-1133">Transmembrane helix</keyword>
<keyword evidence="2 7" id="KW-0812">Transmembrane</keyword>
<comment type="subcellular location">
    <subcellularLocation>
        <location evidence="1">Mitochondrion membrane</location>
    </subcellularLocation>
</comment>
<evidence type="ECO:0000259" key="8">
    <source>
        <dbReference type="Pfam" id="PF02326"/>
    </source>
</evidence>
<proteinExistence type="predicted"/>
<evidence type="ECO:0000313" key="9">
    <source>
        <dbReference type="EMBL" id="AVM81222.1"/>
    </source>
</evidence>
<feature type="transmembrane region" description="Helical" evidence="7">
    <location>
        <begin position="12"/>
        <end position="35"/>
    </location>
</feature>
<dbReference type="RefSeq" id="YP_009476729.1">
    <property type="nucleotide sequence ID" value="NC_037454.1"/>
</dbReference>
<protein>
    <submittedName>
        <fullName evidence="9">ATP synthase F0 subunit 8</fullName>
    </submittedName>
</protein>
<geneLocation type="mitochondrion" evidence="9"/>
<dbReference type="InterPro" id="IPR003319">
    <property type="entry name" value="YMF19-like_N"/>
</dbReference>
<feature type="domain" description="ATP synthase YMF19-like N-terminal" evidence="8">
    <location>
        <begin position="2"/>
        <end position="80"/>
    </location>
</feature>
<evidence type="ECO:0000256" key="6">
    <source>
        <dbReference type="ARBA" id="ARBA00023310"/>
    </source>
</evidence>
<name>A0A2P1G8D9_9CRYP</name>
<sequence>MPQLDLMTFFTQFFWFSLGFSLFYIFLLHFIMPSISLNLKFRKKKLDFLANDINKKKESALGLLTTYDTILFKTLSVSRNYILKVSNYGNLWISKNISTANSVNLVQPNSDYIKTIGEKNFSFVVFELILKSSDKDKNWTKLWLNK</sequence>
<keyword evidence="6" id="KW-0066">ATP synthesis</keyword>
<gene>
    <name evidence="9" type="primary">atp8</name>
    <name evidence="9" type="ORF">CplaMt_p004</name>
</gene>
<dbReference type="Pfam" id="PF02326">
    <property type="entry name" value="YMF19"/>
    <property type="match status" value="1"/>
</dbReference>
<keyword evidence="5 7" id="KW-0472">Membrane</keyword>